<dbReference type="AlphaFoldDB" id="A0A6C0LEE3"/>
<feature type="region of interest" description="Disordered" evidence="3">
    <location>
        <begin position="190"/>
        <end position="226"/>
    </location>
</feature>
<evidence type="ECO:0000256" key="1">
    <source>
        <dbReference type="ARBA" id="ARBA00022478"/>
    </source>
</evidence>
<evidence type="ECO:0000256" key="2">
    <source>
        <dbReference type="ARBA" id="ARBA00023163"/>
    </source>
</evidence>
<reference evidence="4" key="1">
    <citation type="journal article" date="2020" name="Nature">
        <title>Giant virus diversity and host interactions through global metagenomics.</title>
        <authorList>
            <person name="Schulz F."/>
            <person name="Roux S."/>
            <person name="Paez-Espino D."/>
            <person name="Jungbluth S."/>
            <person name="Walsh D.A."/>
            <person name="Denef V.J."/>
            <person name="McMahon K.D."/>
            <person name="Konstantinidis K.T."/>
            <person name="Eloe-Fadrosh E.A."/>
            <person name="Kyrpides N.C."/>
            <person name="Woyke T."/>
        </authorList>
    </citation>
    <scope>NUCLEOTIDE SEQUENCE</scope>
    <source>
        <strain evidence="4">GVMAG-M-3300027770-17</strain>
    </source>
</reference>
<evidence type="ECO:0000313" key="4">
    <source>
        <dbReference type="EMBL" id="QHU28138.1"/>
    </source>
</evidence>
<dbReference type="GO" id="GO:0000428">
    <property type="term" value="C:DNA-directed RNA polymerase complex"/>
    <property type="evidence" value="ECO:0007669"/>
    <property type="project" value="UniProtKB-KW"/>
</dbReference>
<dbReference type="InterPro" id="IPR036898">
    <property type="entry name" value="RNA_pol_Rpb7-like_N_sf"/>
</dbReference>
<organism evidence="4">
    <name type="scientific">viral metagenome</name>
    <dbReference type="NCBI Taxonomy" id="1070528"/>
    <lineage>
        <taxon>unclassified sequences</taxon>
        <taxon>metagenomes</taxon>
        <taxon>organismal metagenomes</taxon>
    </lineage>
</organism>
<dbReference type="EMBL" id="MN740470">
    <property type="protein sequence ID" value="QHU28138.1"/>
    <property type="molecule type" value="Genomic_DNA"/>
</dbReference>
<name>A0A6C0LEE3_9ZZZZ</name>
<sequence length="226" mass="25778">MDPLFERRELSKKIHINSKFLQANIQGSILQQLKTNYEGICSSEGFIQPQSITILEWSMGRCNYKIGGVDYVVKFQADICLPHQGQKFKAQVSLKSKMGIHSETLPIKILIPRDLHIGNEDFENLKDKDEFEFEVIGSEFKQQDKTIYVLGRLLSALKPNPIMPLVSTNMDKSEETLELPKFSSESDQKLVTIVPVQQEPDKKKRKLKKPSIDNVKIDESPKEGMA</sequence>
<keyword evidence="1" id="KW-0240">DNA-directed RNA polymerase</keyword>
<proteinExistence type="predicted"/>
<feature type="compositionally biased region" description="Basic and acidic residues" evidence="3">
    <location>
        <begin position="215"/>
        <end position="226"/>
    </location>
</feature>
<keyword evidence="2" id="KW-0804">Transcription</keyword>
<evidence type="ECO:0000256" key="3">
    <source>
        <dbReference type="SAM" id="MobiDB-lite"/>
    </source>
</evidence>
<dbReference type="Gene3D" id="3.30.1490.120">
    <property type="entry name" value="RNA polymerase Rpb7-like, N-terminal domain"/>
    <property type="match status" value="1"/>
</dbReference>
<protein>
    <submittedName>
        <fullName evidence="4">Uncharacterized protein</fullName>
    </submittedName>
</protein>
<accession>A0A6C0LEE3</accession>